<dbReference type="GO" id="GO:0003676">
    <property type="term" value="F:nucleic acid binding"/>
    <property type="evidence" value="ECO:0007669"/>
    <property type="project" value="InterPro"/>
</dbReference>
<dbReference type="GO" id="GO:0015074">
    <property type="term" value="P:DNA integration"/>
    <property type="evidence" value="ECO:0007669"/>
    <property type="project" value="InterPro"/>
</dbReference>
<comment type="caution">
    <text evidence="3">The sequence shown here is derived from an EMBL/GenBank/DDBJ whole genome shotgun (WGS) entry which is preliminary data.</text>
</comment>
<dbReference type="PANTHER" id="PTHR37984:SF5">
    <property type="entry name" value="PROTEIN NYNRIN-LIKE"/>
    <property type="match status" value="1"/>
</dbReference>
<dbReference type="InterPro" id="IPR001584">
    <property type="entry name" value="Integrase_cat-core"/>
</dbReference>
<dbReference type="Proteomes" id="UP001187531">
    <property type="component" value="Unassembled WGS sequence"/>
</dbReference>
<dbReference type="InterPro" id="IPR041588">
    <property type="entry name" value="Integrase_H2C2"/>
</dbReference>
<keyword evidence="4" id="KW-1185">Reference proteome</keyword>
<dbReference type="EMBL" id="JAVRJZ010000003">
    <property type="protein sequence ID" value="KAK2724447.1"/>
    <property type="molecule type" value="Genomic_DNA"/>
</dbReference>
<feature type="domain" description="Integrase catalytic" evidence="2">
    <location>
        <begin position="98"/>
        <end position="188"/>
    </location>
</feature>
<evidence type="ECO:0000313" key="4">
    <source>
        <dbReference type="Proteomes" id="UP001187531"/>
    </source>
</evidence>
<dbReference type="InterPro" id="IPR012337">
    <property type="entry name" value="RNaseH-like_sf"/>
</dbReference>
<dbReference type="InterPro" id="IPR050951">
    <property type="entry name" value="Retrovirus_Pol_polyprotein"/>
</dbReference>
<evidence type="ECO:0000313" key="3">
    <source>
        <dbReference type="EMBL" id="KAK2724447.1"/>
    </source>
</evidence>
<accession>A0AA88IMF9</accession>
<proteinExistence type="predicted"/>
<dbReference type="SUPFAM" id="SSF53098">
    <property type="entry name" value="Ribonuclease H-like"/>
    <property type="match status" value="1"/>
</dbReference>
<dbReference type="AlphaFoldDB" id="A0AA88IMF9"/>
<protein>
    <recommendedName>
        <fullName evidence="1">RNA-directed DNA polymerase</fullName>
        <ecNumber evidence="1">2.7.7.49</ecNumber>
    </recommendedName>
</protein>
<dbReference type="Pfam" id="PF17921">
    <property type="entry name" value="Integrase_H2C2"/>
    <property type="match status" value="1"/>
</dbReference>
<dbReference type="GO" id="GO:0003964">
    <property type="term" value="F:RNA-directed DNA polymerase activity"/>
    <property type="evidence" value="ECO:0007669"/>
    <property type="project" value="UniProtKB-EC"/>
</dbReference>
<dbReference type="PROSITE" id="PS50994">
    <property type="entry name" value="INTEGRASE"/>
    <property type="match status" value="1"/>
</dbReference>
<gene>
    <name evidence="3" type="ORF">QYM36_001078</name>
</gene>
<evidence type="ECO:0000256" key="1">
    <source>
        <dbReference type="ARBA" id="ARBA00012493"/>
    </source>
</evidence>
<dbReference type="PANTHER" id="PTHR37984">
    <property type="entry name" value="PROTEIN CBG26694"/>
    <property type="match status" value="1"/>
</dbReference>
<dbReference type="InterPro" id="IPR036397">
    <property type="entry name" value="RNaseH_sf"/>
</dbReference>
<dbReference type="EC" id="2.7.7.49" evidence="1"/>
<name>A0AA88IMF9_ARTSF</name>
<sequence length="235" mass="27381">MVWTKALARMRVWWQNIDDDIEKKVRSCSLCQLQQSSRAILNSPWPKATRVWKRVQVDFPCPFYGKIFMIVTFSKWIEVVLMNSMSSTTSIDAILVELVSANKTSFTSAEFIEFMRKNVIQLIHSPPYHQNSHGVPERAVRTCKEQIKKFSSSKEPFNVLHTHFLFYYRGNPHSVTGIHPARLFLRRELRNKLDLLKPTSVTEHKEKSKPTVGLRIYNIGDTVQVREYTSPDRPV</sequence>
<dbReference type="Gene3D" id="1.10.340.70">
    <property type="match status" value="1"/>
</dbReference>
<reference evidence="3" key="1">
    <citation type="submission" date="2023-07" db="EMBL/GenBank/DDBJ databases">
        <title>Chromosome-level genome assembly of Artemia franciscana.</title>
        <authorList>
            <person name="Jo E."/>
        </authorList>
    </citation>
    <scope>NUCLEOTIDE SEQUENCE</scope>
    <source>
        <tissue evidence="3">Whole body</tissue>
    </source>
</reference>
<dbReference type="Gene3D" id="3.30.420.10">
    <property type="entry name" value="Ribonuclease H-like superfamily/Ribonuclease H"/>
    <property type="match status" value="1"/>
</dbReference>
<evidence type="ECO:0000259" key="2">
    <source>
        <dbReference type="PROSITE" id="PS50994"/>
    </source>
</evidence>
<organism evidence="3 4">
    <name type="scientific">Artemia franciscana</name>
    <name type="common">Brine shrimp</name>
    <name type="synonym">Artemia sanfranciscana</name>
    <dbReference type="NCBI Taxonomy" id="6661"/>
    <lineage>
        <taxon>Eukaryota</taxon>
        <taxon>Metazoa</taxon>
        <taxon>Ecdysozoa</taxon>
        <taxon>Arthropoda</taxon>
        <taxon>Crustacea</taxon>
        <taxon>Branchiopoda</taxon>
        <taxon>Anostraca</taxon>
        <taxon>Artemiidae</taxon>
        <taxon>Artemia</taxon>
    </lineage>
</organism>